<dbReference type="Proteomes" id="UP000886523">
    <property type="component" value="Unassembled WGS sequence"/>
</dbReference>
<evidence type="ECO:0000313" key="1">
    <source>
        <dbReference type="EMBL" id="KAF9508773.1"/>
    </source>
</evidence>
<organism evidence="1 2">
    <name type="scientific">Hydnum rufescens UP504</name>
    <dbReference type="NCBI Taxonomy" id="1448309"/>
    <lineage>
        <taxon>Eukaryota</taxon>
        <taxon>Fungi</taxon>
        <taxon>Dikarya</taxon>
        <taxon>Basidiomycota</taxon>
        <taxon>Agaricomycotina</taxon>
        <taxon>Agaricomycetes</taxon>
        <taxon>Cantharellales</taxon>
        <taxon>Hydnaceae</taxon>
        <taxon>Hydnum</taxon>
    </lineage>
</organism>
<evidence type="ECO:0000313" key="2">
    <source>
        <dbReference type="Proteomes" id="UP000886523"/>
    </source>
</evidence>
<name>A0A9P6AN00_9AGAM</name>
<accession>A0A9P6AN00</accession>
<comment type="caution">
    <text evidence="1">The sequence shown here is derived from an EMBL/GenBank/DDBJ whole genome shotgun (WGS) entry which is preliminary data.</text>
</comment>
<proteinExistence type="predicted"/>
<reference evidence="1" key="1">
    <citation type="journal article" date="2020" name="Nat. Commun.">
        <title>Large-scale genome sequencing of mycorrhizal fungi provides insights into the early evolution of symbiotic traits.</title>
        <authorList>
            <person name="Miyauchi S."/>
            <person name="Kiss E."/>
            <person name="Kuo A."/>
            <person name="Drula E."/>
            <person name="Kohler A."/>
            <person name="Sanchez-Garcia M."/>
            <person name="Morin E."/>
            <person name="Andreopoulos B."/>
            <person name="Barry K.W."/>
            <person name="Bonito G."/>
            <person name="Buee M."/>
            <person name="Carver A."/>
            <person name="Chen C."/>
            <person name="Cichocki N."/>
            <person name="Clum A."/>
            <person name="Culley D."/>
            <person name="Crous P.W."/>
            <person name="Fauchery L."/>
            <person name="Girlanda M."/>
            <person name="Hayes R.D."/>
            <person name="Keri Z."/>
            <person name="LaButti K."/>
            <person name="Lipzen A."/>
            <person name="Lombard V."/>
            <person name="Magnuson J."/>
            <person name="Maillard F."/>
            <person name="Murat C."/>
            <person name="Nolan M."/>
            <person name="Ohm R.A."/>
            <person name="Pangilinan J."/>
            <person name="Pereira M.F."/>
            <person name="Perotto S."/>
            <person name="Peter M."/>
            <person name="Pfister S."/>
            <person name="Riley R."/>
            <person name="Sitrit Y."/>
            <person name="Stielow J.B."/>
            <person name="Szollosi G."/>
            <person name="Zifcakova L."/>
            <person name="Stursova M."/>
            <person name="Spatafora J.W."/>
            <person name="Tedersoo L."/>
            <person name="Vaario L.M."/>
            <person name="Yamada A."/>
            <person name="Yan M."/>
            <person name="Wang P."/>
            <person name="Xu J."/>
            <person name="Bruns T."/>
            <person name="Baldrian P."/>
            <person name="Vilgalys R."/>
            <person name="Dunand C."/>
            <person name="Henrissat B."/>
            <person name="Grigoriev I.V."/>
            <person name="Hibbett D."/>
            <person name="Nagy L.G."/>
            <person name="Martin F.M."/>
        </authorList>
    </citation>
    <scope>NUCLEOTIDE SEQUENCE</scope>
    <source>
        <strain evidence="1">UP504</strain>
    </source>
</reference>
<keyword evidence="2" id="KW-1185">Reference proteome</keyword>
<dbReference type="EMBL" id="MU129050">
    <property type="protein sequence ID" value="KAF9508773.1"/>
    <property type="molecule type" value="Genomic_DNA"/>
</dbReference>
<protein>
    <submittedName>
        <fullName evidence="1">Uncharacterized protein</fullName>
    </submittedName>
</protein>
<dbReference type="AlphaFoldDB" id="A0A9P6AN00"/>
<sequence length="185" mass="21258">MFVPRLTRSYWFLHLNGLKATANKPLTITFRTPDSPVPATETFDSLASFKSVFPGWGFRWNGVTVAASQMDHSHFDPARIYDAYDWPGPARREGLSHNQIADNAFEEKSIVCLERYLFHYTSGTQRRQPQPENATREDGWRYLTVGTDVAEWDGIWSGSTGRVYLLEAKHSIDEASFQRLFKTIY</sequence>
<gene>
    <name evidence="1" type="ORF">BS47DRAFT_205036</name>
</gene>